<dbReference type="GO" id="GO:0046983">
    <property type="term" value="F:protein dimerization activity"/>
    <property type="evidence" value="ECO:0007669"/>
    <property type="project" value="InterPro"/>
</dbReference>
<dbReference type="SMART" id="SM00432">
    <property type="entry name" value="MADS"/>
    <property type="match status" value="1"/>
</dbReference>
<feature type="transmembrane region" description="Helical" evidence="7">
    <location>
        <begin position="138"/>
        <end position="158"/>
    </location>
</feature>
<keyword evidence="11" id="KW-1185">Reference proteome</keyword>
<dbReference type="Gramene" id="Zm00001eb278780_T001">
    <property type="protein sequence ID" value="Zm00001eb278780_P001"/>
    <property type="gene ID" value="Zm00001eb278780"/>
</dbReference>
<evidence type="ECO:0000256" key="5">
    <source>
        <dbReference type="ARBA" id="ARBA00023242"/>
    </source>
</evidence>
<dbReference type="PROSITE" id="PS50066">
    <property type="entry name" value="MADS_BOX_2"/>
    <property type="match status" value="1"/>
</dbReference>
<keyword evidence="3" id="KW-0238">DNA-binding</keyword>
<dbReference type="InterPro" id="IPR002100">
    <property type="entry name" value="TF_MADSbox"/>
</dbReference>
<evidence type="ECO:0000256" key="2">
    <source>
        <dbReference type="ARBA" id="ARBA00023015"/>
    </source>
</evidence>
<comment type="subcellular location">
    <subcellularLocation>
        <location evidence="1">Nucleus</location>
    </subcellularLocation>
</comment>
<dbReference type="GO" id="GO:0000978">
    <property type="term" value="F:RNA polymerase II cis-regulatory region sequence-specific DNA binding"/>
    <property type="evidence" value="ECO:0000318"/>
    <property type="project" value="GO_Central"/>
</dbReference>
<keyword evidence="7" id="KW-0812">Transmembrane</keyword>
<evidence type="ECO:0000259" key="8">
    <source>
        <dbReference type="PROSITE" id="PS50066"/>
    </source>
</evidence>
<dbReference type="SUPFAM" id="SSF55455">
    <property type="entry name" value="SRF-like"/>
    <property type="match status" value="1"/>
</dbReference>
<keyword evidence="7" id="KW-1133">Transmembrane helix</keyword>
<dbReference type="Gene3D" id="3.40.1810.10">
    <property type="entry name" value="Transcription factor, MADS-box"/>
    <property type="match status" value="1"/>
</dbReference>
<dbReference type="AlphaFoldDB" id="A0A1D6LUS8"/>
<sequence>MGRAKVESKRIENRVSRHVTFFSKRRKGLLNLAVLCDVDVGVGVFSERGKVFQYPGLAGQAVLPPSPSSFGFLVKNNVAMAKTILAIVAIISLLVPPAAATDHDSYNAAPAPVPSSKFPTAAAAPTEYDAADEDKKKSILPIVLVVAIASLSMASLSGDSPVRAMAWKGPSSTPRAGSEEDHGSEVSQRRRAWR</sequence>
<evidence type="ECO:0000256" key="4">
    <source>
        <dbReference type="ARBA" id="ARBA00023163"/>
    </source>
</evidence>
<feature type="domain" description="MADS-box" evidence="8">
    <location>
        <begin position="1"/>
        <end position="58"/>
    </location>
</feature>
<dbReference type="Pfam" id="PF00319">
    <property type="entry name" value="SRF-TF"/>
    <property type="match status" value="1"/>
</dbReference>
<evidence type="ECO:0000256" key="1">
    <source>
        <dbReference type="ARBA" id="ARBA00004123"/>
    </source>
</evidence>
<dbReference type="PANTHER" id="PTHR48019">
    <property type="entry name" value="SERUM RESPONSE FACTOR HOMOLOG"/>
    <property type="match status" value="1"/>
</dbReference>
<feature type="transmembrane region" description="Helical" evidence="7">
    <location>
        <begin position="79"/>
        <end position="99"/>
    </location>
</feature>
<keyword evidence="2" id="KW-0805">Transcription regulation</keyword>
<dbReference type="GO" id="GO:0006357">
    <property type="term" value="P:regulation of transcription by RNA polymerase II"/>
    <property type="evidence" value="ECO:0000318"/>
    <property type="project" value="GO_Central"/>
</dbReference>
<dbReference type="EMBL" id="CM000782">
    <property type="protein sequence ID" value="AQK83074.1"/>
    <property type="molecule type" value="Genomic_DNA"/>
</dbReference>
<dbReference type="eggNOG" id="KOG0014">
    <property type="taxonomic scope" value="Eukaryota"/>
</dbReference>
<evidence type="ECO:0000313" key="11">
    <source>
        <dbReference type="Proteomes" id="UP000007305"/>
    </source>
</evidence>
<name>A0A1D6LUS8_MAIZE</name>
<feature type="compositionally biased region" description="Basic and acidic residues" evidence="6">
    <location>
        <begin position="177"/>
        <end position="188"/>
    </location>
</feature>
<accession>A0A1D6LUS8</accession>
<gene>
    <name evidence="9" type="ORF">ZEAMMB73_Zm00001d037126</name>
</gene>
<proteinExistence type="predicted"/>
<keyword evidence="5" id="KW-0539">Nucleus</keyword>
<reference evidence="10" key="4">
    <citation type="submission" date="2021-05" db="UniProtKB">
        <authorList>
            <consortium name="EnsemblPlants"/>
        </authorList>
    </citation>
    <scope>IDENTIFICATION</scope>
    <source>
        <strain evidence="10">cv. B73</strain>
    </source>
</reference>
<dbReference type="GO" id="GO:0000981">
    <property type="term" value="F:DNA-binding transcription factor activity, RNA polymerase II-specific"/>
    <property type="evidence" value="ECO:0000318"/>
    <property type="project" value="GO_Central"/>
</dbReference>
<evidence type="ECO:0000256" key="6">
    <source>
        <dbReference type="SAM" id="MobiDB-lite"/>
    </source>
</evidence>
<keyword evidence="7" id="KW-0472">Membrane</keyword>
<evidence type="ECO:0000313" key="10">
    <source>
        <dbReference type="EnsemblPlants" id="Zm00001eb278780_P001"/>
    </source>
</evidence>
<organism evidence="9">
    <name type="scientific">Zea mays</name>
    <name type="common">Maize</name>
    <dbReference type="NCBI Taxonomy" id="4577"/>
    <lineage>
        <taxon>Eukaryota</taxon>
        <taxon>Viridiplantae</taxon>
        <taxon>Streptophyta</taxon>
        <taxon>Embryophyta</taxon>
        <taxon>Tracheophyta</taxon>
        <taxon>Spermatophyta</taxon>
        <taxon>Magnoliopsida</taxon>
        <taxon>Liliopsida</taxon>
        <taxon>Poales</taxon>
        <taxon>Poaceae</taxon>
        <taxon>PACMAD clade</taxon>
        <taxon>Panicoideae</taxon>
        <taxon>Andropogonodae</taxon>
        <taxon>Andropogoneae</taxon>
        <taxon>Tripsacinae</taxon>
        <taxon>Zea</taxon>
    </lineage>
</organism>
<dbReference type="GO" id="GO:0005634">
    <property type="term" value="C:nucleus"/>
    <property type="evidence" value="ECO:0007669"/>
    <property type="project" value="UniProtKB-SubCell"/>
</dbReference>
<keyword evidence="4" id="KW-0804">Transcription</keyword>
<evidence type="ECO:0000313" key="9">
    <source>
        <dbReference type="EMBL" id="AQK83074.1"/>
    </source>
</evidence>
<reference evidence="9" key="2">
    <citation type="submission" date="2015-12" db="EMBL/GenBank/DDBJ databases">
        <title>Update maize B73 reference genome by single molecule sequencing technologies.</title>
        <authorList>
            <consortium name="Maize Genome Sequencing Project"/>
            <person name="Ware D."/>
        </authorList>
    </citation>
    <scope>NUCLEOTIDE SEQUENCE</scope>
    <source>
        <tissue evidence="9">Seedling</tissue>
    </source>
</reference>
<reference evidence="10" key="3">
    <citation type="submission" date="2019-07" db="EMBL/GenBank/DDBJ databases">
        <authorList>
            <person name="Seetharam A."/>
            <person name="Woodhouse M."/>
            <person name="Cannon E."/>
        </authorList>
    </citation>
    <scope>NUCLEOTIDE SEQUENCE [LARGE SCALE GENOMIC DNA]</scope>
    <source>
        <strain evidence="10">cv. B73</strain>
    </source>
</reference>
<dbReference type="EnsemblPlants" id="Zm00001eb278780_T001">
    <property type="protein sequence ID" value="Zm00001eb278780_P001"/>
    <property type="gene ID" value="Zm00001eb278780"/>
</dbReference>
<dbReference type="InterPro" id="IPR050142">
    <property type="entry name" value="MADS-box/MEF2_TF"/>
</dbReference>
<dbReference type="ExpressionAtlas" id="A0A1D6LUS8">
    <property type="expression patterns" value="baseline"/>
</dbReference>
<evidence type="ECO:0000256" key="3">
    <source>
        <dbReference type="ARBA" id="ARBA00023125"/>
    </source>
</evidence>
<protein>
    <submittedName>
        <fullName evidence="9">Putative MADS-box transcription factor family protein</fullName>
    </submittedName>
</protein>
<reference evidence="11" key="1">
    <citation type="journal article" date="2009" name="Science">
        <title>The B73 maize genome: complexity, diversity, and dynamics.</title>
        <authorList>
            <person name="Schnable P.S."/>
            <person name="Ware D."/>
            <person name="Fulton R.S."/>
            <person name="Stein J.C."/>
            <person name="Wei F."/>
            <person name="Pasternak S."/>
            <person name="Liang C."/>
            <person name="Zhang J."/>
            <person name="Fulton L."/>
            <person name="Graves T.A."/>
            <person name="Minx P."/>
            <person name="Reily A.D."/>
            <person name="Courtney L."/>
            <person name="Kruchowski S.S."/>
            <person name="Tomlinson C."/>
            <person name="Strong C."/>
            <person name="Delehaunty K."/>
            <person name="Fronick C."/>
            <person name="Courtney B."/>
            <person name="Rock S.M."/>
            <person name="Belter E."/>
            <person name="Du F."/>
            <person name="Kim K."/>
            <person name="Abbott R.M."/>
            <person name="Cotton M."/>
            <person name="Levy A."/>
            <person name="Marchetto P."/>
            <person name="Ochoa K."/>
            <person name="Jackson S.M."/>
            <person name="Gillam B."/>
            <person name="Chen W."/>
            <person name="Yan L."/>
            <person name="Higginbotham J."/>
            <person name="Cardenas M."/>
            <person name="Waligorski J."/>
            <person name="Applebaum E."/>
            <person name="Phelps L."/>
            <person name="Falcone J."/>
            <person name="Kanchi K."/>
            <person name="Thane T."/>
            <person name="Scimone A."/>
            <person name="Thane N."/>
            <person name="Henke J."/>
            <person name="Wang T."/>
            <person name="Ruppert J."/>
            <person name="Shah N."/>
            <person name="Rotter K."/>
            <person name="Hodges J."/>
            <person name="Ingenthron E."/>
            <person name="Cordes M."/>
            <person name="Kohlberg S."/>
            <person name="Sgro J."/>
            <person name="Delgado B."/>
            <person name="Mead K."/>
            <person name="Chinwalla A."/>
            <person name="Leonard S."/>
            <person name="Crouse K."/>
            <person name="Collura K."/>
            <person name="Kudrna D."/>
            <person name="Currie J."/>
            <person name="He R."/>
            <person name="Angelova A."/>
            <person name="Rajasekar S."/>
            <person name="Mueller T."/>
            <person name="Lomeli R."/>
            <person name="Scara G."/>
            <person name="Ko A."/>
            <person name="Delaney K."/>
            <person name="Wissotski M."/>
            <person name="Lopez G."/>
            <person name="Campos D."/>
            <person name="Braidotti M."/>
            <person name="Ashley E."/>
            <person name="Golser W."/>
            <person name="Kim H."/>
            <person name="Lee S."/>
            <person name="Lin J."/>
            <person name="Dujmic Z."/>
            <person name="Kim W."/>
            <person name="Talag J."/>
            <person name="Zuccolo A."/>
            <person name="Fan C."/>
            <person name="Sebastian A."/>
            <person name="Kramer M."/>
            <person name="Spiegel L."/>
            <person name="Nascimento L."/>
            <person name="Zutavern T."/>
            <person name="Miller B."/>
            <person name="Ambroise C."/>
            <person name="Muller S."/>
            <person name="Spooner W."/>
            <person name="Narechania A."/>
            <person name="Ren L."/>
            <person name="Wei S."/>
            <person name="Kumari S."/>
            <person name="Faga B."/>
            <person name="Levy M.J."/>
            <person name="McMahan L."/>
            <person name="Van Buren P."/>
            <person name="Vaughn M.W."/>
            <person name="Ying K."/>
            <person name="Yeh C.-T."/>
            <person name="Emrich S.J."/>
            <person name="Jia Y."/>
            <person name="Kalyanaraman A."/>
            <person name="Hsia A.-P."/>
            <person name="Barbazuk W.B."/>
            <person name="Baucom R.S."/>
            <person name="Brutnell T.P."/>
            <person name="Carpita N.C."/>
            <person name="Chaparro C."/>
            <person name="Chia J.-M."/>
            <person name="Deragon J.-M."/>
            <person name="Estill J.C."/>
            <person name="Fu Y."/>
            <person name="Jeddeloh J.A."/>
            <person name="Han Y."/>
            <person name="Lee H."/>
            <person name="Li P."/>
            <person name="Lisch D.R."/>
            <person name="Liu S."/>
            <person name="Liu Z."/>
            <person name="Nagel D.H."/>
            <person name="McCann M.C."/>
            <person name="SanMiguel P."/>
            <person name="Myers A.M."/>
            <person name="Nettleton D."/>
            <person name="Nguyen J."/>
            <person name="Penning B.W."/>
            <person name="Ponnala L."/>
            <person name="Schneider K.L."/>
            <person name="Schwartz D.C."/>
            <person name="Sharma A."/>
            <person name="Soderlund C."/>
            <person name="Springer N.M."/>
            <person name="Sun Q."/>
            <person name="Wang H."/>
            <person name="Waterman M."/>
            <person name="Westerman R."/>
            <person name="Wolfgruber T.K."/>
            <person name="Yang L."/>
            <person name="Yu Y."/>
            <person name="Zhang L."/>
            <person name="Zhou S."/>
            <person name="Zhu Q."/>
            <person name="Bennetzen J.L."/>
            <person name="Dawe R.K."/>
            <person name="Jiang J."/>
            <person name="Jiang N."/>
            <person name="Presting G.G."/>
            <person name="Wessler S.R."/>
            <person name="Aluru S."/>
            <person name="Martienssen R.A."/>
            <person name="Clifton S.W."/>
            <person name="McCombie W.R."/>
            <person name="Wing R.A."/>
            <person name="Wilson R.K."/>
        </authorList>
    </citation>
    <scope>NUCLEOTIDE SEQUENCE [LARGE SCALE GENOMIC DNA]</scope>
    <source>
        <strain evidence="11">cv. B73</strain>
    </source>
</reference>
<feature type="region of interest" description="Disordered" evidence="6">
    <location>
        <begin position="161"/>
        <end position="194"/>
    </location>
</feature>
<dbReference type="PaxDb" id="4577-GRMZM2G038878_P01"/>
<dbReference type="Proteomes" id="UP000007305">
    <property type="component" value="Chromosome 6"/>
</dbReference>
<dbReference type="InterPro" id="IPR036879">
    <property type="entry name" value="TF_MADSbox_sf"/>
</dbReference>
<evidence type="ECO:0000256" key="7">
    <source>
        <dbReference type="SAM" id="Phobius"/>
    </source>
</evidence>